<reference evidence="1 2" key="1">
    <citation type="submission" date="2014-06" db="EMBL/GenBank/DDBJ databases">
        <authorList>
            <person name="Urmite Genomes Urmite Genomes"/>
        </authorList>
    </citation>
    <scope>NUCLEOTIDE SEQUENCE [LARGE SCALE GENOMIC DNA]</scope>
</reference>
<dbReference type="EMBL" id="CCSB01000004">
    <property type="protein sequence ID" value="CDZ78804.1"/>
    <property type="molecule type" value="Genomic_DNA"/>
</dbReference>
<dbReference type="Proteomes" id="UP000044071">
    <property type="component" value="Unassembled WGS sequence"/>
</dbReference>
<keyword evidence="2" id="KW-1185">Reference proteome</keyword>
<gene>
    <name evidence="1" type="ORF">BN59_03118</name>
</gene>
<evidence type="ECO:0000313" key="1">
    <source>
        <dbReference type="EMBL" id="CDZ78804.1"/>
    </source>
</evidence>
<proteinExistence type="predicted"/>
<organism evidence="1 2">
    <name type="scientific">Legionella massiliensis</name>
    <dbReference type="NCBI Taxonomy" id="1034943"/>
    <lineage>
        <taxon>Bacteria</taxon>
        <taxon>Pseudomonadati</taxon>
        <taxon>Pseudomonadota</taxon>
        <taxon>Gammaproteobacteria</taxon>
        <taxon>Legionellales</taxon>
        <taxon>Legionellaceae</taxon>
        <taxon>Legionella</taxon>
    </lineage>
</organism>
<sequence length="135" mass="15982">MNNLIHLFKNPQAHKYLFQYPLEDGLCLFTKLFENEKSRQIIFACLEQGIDAIAQGITQESLCRTDKYNISPLYWFTIKSCRLKFLNSLLDRNPEFAKIINPQKHSVYHLPQPLVRMRLTPRSLYFYVLIRAQNS</sequence>
<name>A0A078L3U3_9GAMM</name>
<accession>A0A078L3U3</accession>
<protein>
    <submittedName>
        <fullName evidence="1">Uncharacterized protein</fullName>
    </submittedName>
</protein>
<evidence type="ECO:0000313" key="2">
    <source>
        <dbReference type="Proteomes" id="UP000044071"/>
    </source>
</evidence>
<dbReference type="AlphaFoldDB" id="A0A078L3U3"/>
<dbReference type="RefSeq" id="WP_044011990.1">
    <property type="nucleotide sequence ID" value="NZ_CCVW01000004.1"/>
</dbReference>